<keyword evidence="5" id="KW-1185">Reference proteome</keyword>
<organism evidence="4 5">
    <name type="scientific">Mytilus edulis</name>
    <name type="common">Blue mussel</name>
    <dbReference type="NCBI Taxonomy" id="6550"/>
    <lineage>
        <taxon>Eukaryota</taxon>
        <taxon>Metazoa</taxon>
        <taxon>Spiralia</taxon>
        <taxon>Lophotrochozoa</taxon>
        <taxon>Mollusca</taxon>
        <taxon>Bivalvia</taxon>
        <taxon>Autobranchia</taxon>
        <taxon>Pteriomorphia</taxon>
        <taxon>Mytilida</taxon>
        <taxon>Mytiloidea</taxon>
        <taxon>Mytilidae</taxon>
        <taxon>Mytilinae</taxon>
        <taxon>Mytilus</taxon>
    </lineage>
</organism>
<dbReference type="Gene3D" id="3.40.50.1110">
    <property type="entry name" value="SGNH hydrolase"/>
    <property type="match status" value="1"/>
</dbReference>
<protein>
    <recommendedName>
        <fullName evidence="3">Chromo domain-containing protein</fullName>
    </recommendedName>
</protein>
<feature type="transmembrane region" description="Helical" evidence="2">
    <location>
        <begin position="786"/>
        <end position="804"/>
    </location>
</feature>
<feature type="transmembrane region" description="Helical" evidence="2">
    <location>
        <begin position="715"/>
        <end position="735"/>
    </location>
</feature>
<feature type="domain" description="Chromo" evidence="3">
    <location>
        <begin position="182"/>
        <end position="231"/>
    </location>
</feature>
<dbReference type="Proteomes" id="UP000683360">
    <property type="component" value="Unassembled WGS sequence"/>
</dbReference>
<feature type="compositionally biased region" description="Acidic residues" evidence="1">
    <location>
        <begin position="164"/>
        <end position="180"/>
    </location>
</feature>
<comment type="caution">
    <text evidence="4">The sequence shown here is derived from an EMBL/GenBank/DDBJ whole genome shotgun (WGS) entry which is preliminary data.</text>
</comment>
<feature type="region of interest" description="Disordered" evidence="1">
    <location>
        <begin position="103"/>
        <end position="180"/>
    </location>
</feature>
<dbReference type="InterPro" id="IPR000953">
    <property type="entry name" value="Chromo/chromo_shadow_dom"/>
</dbReference>
<gene>
    <name evidence="4" type="ORF">MEDL_43374</name>
</gene>
<dbReference type="AlphaFoldDB" id="A0A8S3TNR1"/>
<name>A0A8S3TNR1_MYTED</name>
<feature type="compositionally biased region" description="Acidic residues" evidence="1">
    <location>
        <begin position="136"/>
        <end position="147"/>
    </location>
</feature>
<dbReference type="CDD" id="cd00024">
    <property type="entry name" value="CD_CSD"/>
    <property type="match status" value="1"/>
</dbReference>
<evidence type="ECO:0000313" key="5">
    <source>
        <dbReference type="Proteomes" id="UP000683360"/>
    </source>
</evidence>
<dbReference type="OrthoDB" id="6177103at2759"/>
<proteinExistence type="predicted"/>
<accession>A0A8S3TNR1</accession>
<dbReference type="EMBL" id="CAJPWZ010002070">
    <property type="protein sequence ID" value="CAG2230478.1"/>
    <property type="molecule type" value="Genomic_DNA"/>
</dbReference>
<dbReference type="PROSITE" id="PS50013">
    <property type="entry name" value="CHROMO_2"/>
    <property type="match status" value="1"/>
</dbReference>
<keyword evidence="2" id="KW-0472">Membrane</keyword>
<evidence type="ECO:0000256" key="2">
    <source>
        <dbReference type="SAM" id="Phobius"/>
    </source>
</evidence>
<sequence>MSKSAKEHLHQLIDHLKIVKKVCKQNLEKSQEKSKQYYDKRSKEPNFRVGDRVLLQCMKVPKGLSPKLHAKWIGPYYITNVGQNNTYKLRRMSDHKIVKSRIHANRIKPYEDPRNVREPVRQNNDDLNDNSSQNDDSIDIDKNDDETQLPNNVDDPNLGQDNQNDIDDNDQTQSETDNDSEFLAEKLVAKKKRNGKNYYRVKWVGYKKTTWVAEEDIGEGLLVTRQVLPSFRPFVTTLKVIFMLAVLLNIPQSKANSILRLNYGILFEKQANVHFSNDVWMHTFQIRLPVKKGMKLISPCEGKDFCENFNKLANELNILQLQTTRELNQTITTLKNIIPTKSKNNNRKKKAILGFIGELSKSIFGTATVSDVKLLAQHINALTTRTVKLTKEMAIHSDHQSSFMSIINKRISNIVNEMKDTHDEIDLLQNVIRNNTKALEKLFFTISNTILNTITLNTEVKHKLNDLKLGIFSLVEGKLSPLLIKPATLRKSLKQIEMQLHQKYPGFYIVQKNINYYYSSQNFVYSKKGSDIFIMIKIPIAYKMAKFELFSVTALPVPVNTSLHATQLMDAPEYLALSNDKKTYLPLTSQQILKCKNYNNNMYCPLLQSFSGSGDSFVHPINLALLQQFFTAKQLIEINGSSTFVEKMSINVPDFKIYNHSYSSFLVKDQQDHLSLKKMAKVAKKEGIIFQDLAEPLLDGQIDIENNWPNLNGTLGLIGTSLASITFIYCIWSFFKIRTLTTTILILERTINAHSASIPSFIFKPETTTTSSIISHMFDQEFNMNHILLIIIGILIIFIGLILFKRRKSKSHFTYLMMEITTGTSCLQVPLIKMPLCPAYWEISMPPSVESLEMFNHTYFFSSSRGKCFKEHIRCKEIFVKPGAKLEELANFAYQRLHAVQQPKIVYIMAGIPDICTKTKAPAYEESFYNLDDNDKLLTMKNILSQTRTKLESINCKVVFVTITTMSFHDWNIHRLKCHKTSKLLYLTQYVDMQNQLNSVLHQLNKFITASNEDNNVVTPFLHTYVHKIMGERHYYSYSKLVDGVHPSAALAEKWRKYLKRIMKINERLLME</sequence>
<evidence type="ECO:0000256" key="1">
    <source>
        <dbReference type="SAM" id="MobiDB-lite"/>
    </source>
</evidence>
<keyword evidence="2" id="KW-1133">Transmembrane helix</keyword>
<dbReference type="SUPFAM" id="SSF52266">
    <property type="entry name" value="SGNH hydrolase"/>
    <property type="match status" value="1"/>
</dbReference>
<dbReference type="InterPro" id="IPR036514">
    <property type="entry name" value="SGNH_hydro_sf"/>
</dbReference>
<dbReference type="Gene3D" id="2.40.50.40">
    <property type="match status" value="1"/>
</dbReference>
<feature type="compositionally biased region" description="Basic and acidic residues" evidence="1">
    <location>
        <begin position="108"/>
        <end position="124"/>
    </location>
</feature>
<reference evidence="4" key="1">
    <citation type="submission" date="2021-03" db="EMBL/GenBank/DDBJ databases">
        <authorList>
            <person name="Bekaert M."/>
        </authorList>
    </citation>
    <scope>NUCLEOTIDE SEQUENCE</scope>
</reference>
<evidence type="ECO:0000313" key="4">
    <source>
        <dbReference type="EMBL" id="CAG2230478.1"/>
    </source>
</evidence>
<dbReference type="SMART" id="SM00298">
    <property type="entry name" value="CHROMO"/>
    <property type="match status" value="1"/>
</dbReference>
<dbReference type="InterPro" id="IPR016197">
    <property type="entry name" value="Chromo-like_dom_sf"/>
</dbReference>
<keyword evidence="2" id="KW-0812">Transmembrane</keyword>
<evidence type="ECO:0000259" key="3">
    <source>
        <dbReference type="PROSITE" id="PS50013"/>
    </source>
</evidence>
<dbReference type="SUPFAM" id="SSF54160">
    <property type="entry name" value="Chromo domain-like"/>
    <property type="match status" value="1"/>
</dbReference>